<dbReference type="InterPro" id="IPR051535">
    <property type="entry name" value="Siderophore_ABC-ATPase"/>
</dbReference>
<evidence type="ECO:0000256" key="3">
    <source>
        <dbReference type="ARBA" id="ARBA00022475"/>
    </source>
</evidence>
<evidence type="ECO:0000256" key="8">
    <source>
        <dbReference type="ARBA" id="ARBA00023065"/>
    </source>
</evidence>
<keyword evidence="6 11" id="KW-0067">ATP-binding</keyword>
<dbReference type="SUPFAM" id="SSF52540">
    <property type="entry name" value="P-loop containing nucleoside triphosphate hydrolases"/>
    <property type="match status" value="1"/>
</dbReference>
<dbReference type="STRING" id="84035.SAMN05660742_12050"/>
<dbReference type="GO" id="GO:0006826">
    <property type="term" value="P:iron ion transport"/>
    <property type="evidence" value="ECO:0007669"/>
    <property type="project" value="UniProtKB-KW"/>
</dbReference>
<proteinExistence type="predicted"/>
<sequence>MGIMQTRDLTIKIQNKDILTKINLSFLTGKTTAIIGPNGSGKSTLLKALSGLNNNITGQVLFENKDIKDFSKKNLARNLAILPQDPSVPADLTVGELVQYGRFPYQRWFSRNDKEDQQCVKWAMQQTQIEEFKNRFVTTLSGGERQRTWIAMALAQKPKVLLLDEPTTYLDIAHQLEVMQIIDRLTQKYNITIIMVLHDMNQALQYANDLVVIKNQSVFAQGSPQKIVSANLLEKVFGVTADFFINRDGNKVLVPISLVK</sequence>
<evidence type="ECO:0000256" key="2">
    <source>
        <dbReference type="ARBA" id="ARBA00022448"/>
    </source>
</evidence>
<evidence type="ECO:0000313" key="12">
    <source>
        <dbReference type="Proteomes" id="UP000199662"/>
    </source>
</evidence>
<evidence type="ECO:0000256" key="4">
    <source>
        <dbReference type="ARBA" id="ARBA00022496"/>
    </source>
</evidence>
<keyword evidence="8" id="KW-0406">Ion transport</keyword>
<evidence type="ECO:0000259" key="10">
    <source>
        <dbReference type="PROSITE" id="PS50893"/>
    </source>
</evidence>
<dbReference type="InterPro" id="IPR003593">
    <property type="entry name" value="AAA+_ATPase"/>
</dbReference>
<keyword evidence="12" id="KW-1185">Reference proteome</keyword>
<evidence type="ECO:0000256" key="9">
    <source>
        <dbReference type="ARBA" id="ARBA00023136"/>
    </source>
</evidence>
<dbReference type="InterPro" id="IPR027417">
    <property type="entry name" value="P-loop_NTPase"/>
</dbReference>
<keyword evidence="4" id="KW-0410">Iron transport</keyword>
<dbReference type="GO" id="GO:0005524">
    <property type="term" value="F:ATP binding"/>
    <property type="evidence" value="ECO:0007669"/>
    <property type="project" value="UniProtKB-KW"/>
</dbReference>
<dbReference type="AlphaFoldDB" id="A0A1H7C936"/>
<dbReference type="SMART" id="SM00382">
    <property type="entry name" value="AAA"/>
    <property type="match status" value="1"/>
</dbReference>
<evidence type="ECO:0000256" key="5">
    <source>
        <dbReference type="ARBA" id="ARBA00022741"/>
    </source>
</evidence>
<evidence type="ECO:0000313" key="11">
    <source>
        <dbReference type="EMBL" id="SEJ86138.1"/>
    </source>
</evidence>
<keyword evidence="3" id="KW-1003">Cell membrane</keyword>
<comment type="subcellular location">
    <subcellularLocation>
        <location evidence="1">Cell membrane</location>
        <topology evidence="1">Peripheral membrane protein</topology>
    </subcellularLocation>
</comment>
<dbReference type="Proteomes" id="UP000199662">
    <property type="component" value="Unassembled WGS sequence"/>
</dbReference>
<keyword evidence="9" id="KW-0472">Membrane</keyword>
<dbReference type="InterPro" id="IPR003439">
    <property type="entry name" value="ABC_transporter-like_ATP-bd"/>
</dbReference>
<feature type="domain" description="ABC transporter" evidence="10">
    <location>
        <begin position="4"/>
        <end position="240"/>
    </location>
</feature>
<dbReference type="PANTHER" id="PTHR42771:SF2">
    <property type="entry name" value="IRON(3+)-HYDROXAMATE IMPORT ATP-BINDING PROTEIN FHUC"/>
    <property type="match status" value="1"/>
</dbReference>
<evidence type="ECO:0000256" key="6">
    <source>
        <dbReference type="ARBA" id="ARBA00022840"/>
    </source>
</evidence>
<dbReference type="GO" id="GO:0005886">
    <property type="term" value="C:plasma membrane"/>
    <property type="evidence" value="ECO:0007669"/>
    <property type="project" value="UniProtKB-SubCell"/>
</dbReference>
<dbReference type="Pfam" id="PF00005">
    <property type="entry name" value="ABC_tran"/>
    <property type="match status" value="1"/>
</dbReference>
<protein>
    <submittedName>
        <fullName evidence="11">Iron complex transport system ATP-binding protein</fullName>
    </submittedName>
</protein>
<gene>
    <name evidence="11" type="ORF">SAMN05660742_12050</name>
</gene>
<dbReference type="RefSeq" id="WP_091834398.1">
    <property type="nucleotide sequence ID" value="NZ_FNZK01000020.1"/>
</dbReference>
<dbReference type="EMBL" id="FNZK01000020">
    <property type="protein sequence ID" value="SEJ86138.1"/>
    <property type="molecule type" value="Genomic_DNA"/>
</dbReference>
<evidence type="ECO:0000256" key="1">
    <source>
        <dbReference type="ARBA" id="ARBA00004202"/>
    </source>
</evidence>
<dbReference type="CDD" id="cd03214">
    <property type="entry name" value="ABC_Iron-Siderophores_B12_Hemin"/>
    <property type="match status" value="1"/>
</dbReference>
<dbReference type="GO" id="GO:0016887">
    <property type="term" value="F:ATP hydrolysis activity"/>
    <property type="evidence" value="ECO:0007669"/>
    <property type="project" value="InterPro"/>
</dbReference>
<name>A0A1H7C936_9FIRM</name>
<dbReference type="FunFam" id="3.40.50.300:FF:000134">
    <property type="entry name" value="Iron-enterobactin ABC transporter ATP-binding protein"/>
    <property type="match status" value="1"/>
</dbReference>
<dbReference type="PANTHER" id="PTHR42771">
    <property type="entry name" value="IRON(3+)-HYDROXAMATE IMPORT ATP-BINDING PROTEIN FHUC"/>
    <property type="match status" value="1"/>
</dbReference>
<organism evidence="11 12">
    <name type="scientific">Propionispira arboris</name>
    <dbReference type="NCBI Taxonomy" id="84035"/>
    <lineage>
        <taxon>Bacteria</taxon>
        <taxon>Bacillati</taxon>
        <taxon>Bacillota</taxon>
        <taxon>Negativicutes</taxon>
        <taxon>Selenomonadales</taxon>
        <taxon>Selenomonadaceae</taxon>
        <taxon>Propionispira</taxon>
    </lineage>
</organism>
<reference evidence="11 12" key="1">
    <citation type="submission" date="2016-10" db="EMBL/GenBank/DDBJ databases">
        <authorList>
            <person name="de Groot N.N."/>
        </authorList>
    </citation>
    <scope>NUCLEOTIDE SEQUENCE [LARGE SCALE GENOMIC DNA]</scope>
    <source>
        <strain evidence="11 12">DSM 2179</strain>
    </source>
</reference>
<keyword evidence="5" id="KW-0547">Nucleotide-binding</keyword>
<keyword evidence="2" id="KW-0813">Transport</keyword>
<accession>A0A1H7C936</accession>
<dbReference type="PROSITE" id="PS50893">
    <property type="entry name" value="ABC_TRANSPORTER_2"/>
    <property type="match status" value="1"/>
</dbReference>
<evidence type="ECO:0000256" key="7">
    <source>
        <dbReference type="ARBA" id="ARBA00023004"/>
    </source>
</evidence>
<keyword evidence="7" id="KW-0408">Iron</keyword>
<dbReference type="Gene3D" id="3.40.50.300">
    <property type="entry name" value="P-loop containing nucleotide triphosphate hydrolases"/>
    <property type="match status" value="1"/>
</dbReference>